<name>A0AC61MSS6_9FIRM</name>
<proteinExistence type="predicted"/>
<evidence type="ECO:0000313" key="2">
    <source>
        <dbReference type="Proteomes" id="UP000595814"/>
    </source>
</evidence>
<dbReference type="EMBL" id="CP066744">
    <property type="protein sequence ID" value="QQK08622.1"/>
    <property type="molecule type" value="Genomic_DNA"/>
</dbReference>
<protein>
    <submittedName>
        <fullName evidence="1">Uncharacterized protein</fullName>
    </submittedName>
</protein>
<accession>A0AC61MSS6</accession>
<reference evidence="1 2" key="1">
    <citation type="journal article" date="2022" name="Int. J. Syst. Evol. Microbiol.">
        <title>Miniphocaeibacter halophilus sp. nov., an ammonium-tolerant acetate-producing bacterium isolated from a biogas system.</title>
        <authorList>
            <person name="Schnurer A."/>
            <person name="Singh A."/>
            <person name="Bi S."/>
            <person name="Qiao W."/>
            <person name="Westerholm M."/>
        </authorList>
    </citation>
    <scope>NUCLEOTIDE SEQUENCE [LARGE SCALE GENOMIC DNA]</scope>
    <source>
        <strain evidence="1 2">AMB_01</strain>
    </source>
</reference>
<evidence type="ECO:0000313" key="1">
    <source>
        <dbReference type="EMBL" id="QQK08622.1"/>
    </source>
</evidence>
<dbReference type="Proteomes" id="UP000595814">
    <property type="component" value="Chromosome"/>
</dbReference>
<sequence>MKSKGYISVFALVVSILVFTLITVILVGVDLENNVNKNQKDYYQNCLISESIANKIKSSEEYNSKLNEIFSKIKNTDNKETINVNYNEILNGGNITANVSNYKENKFIINYNLEYKNTYTSSSITYSLKDNPLLNDDELIEIQEDDENYKLLLDNDFEKIVGDIVFFKKSNESYYIEFSKYNELVEEYQNSEDEEVDFNKLLVDNGIKIEEDKLYFINADLVTIIGNEDINVSAVFVNNKLESEGGVVNLKGILINNNEDSNSFNVEGKVVENIDFKGHVKYNKKILEEIINLLEIEEEYIWDKFWIM</sequence>
<organism evidence="1 2">
    <name type="scientific">Miniphocaeibacter halophilus</name>
    <dbReference type="NCBI Taxonomy" id="2931922"/>
    <lineage>
        <taxon>Bacteria</taxon>
        <taxon>Bacillati</taxon>
        <taxon>Bacillota</taxon>
        <taxon>Tissierellia</taxon>
        <taxon>Tissierellales</taxon>
        <taxon>Peptoniphilaceae</taxon>
        <taxon>Miniphocaeibacter</taxon>
    </lineage>
</organism>
<gene>
    <name evidence="1" type="ORF">JFY71_03515</name>
</gene>
<keyword evidence="2" id="KW-1185">Reference proteome</keyword>